<proteinExistence type="predicted"/>
<dbReference type="OrthoDB" id="3270987at2759"/>
<dbReference type="AlphaFoldDB" id="A0A9P5NYP4"/>
<dbReference type="Proteomes" id="UP000724874">
    <property type="component" value="Unassembled WGS sequence"/>
</dbReference>
<keyword evidence="2" id="KW-1185">Reference proteome</keyword>
<reference evidence="1" key="1">
    <citation type="submission" date="2020-11" db="EMBL/GenBank/DDBJ databases">
        <authorList>
            <consortium name="DOE Joint Genome Institute"/>
            <person name="Ahrendt S."/>
            <person name="Riley R."/>
            <person name="Andreopoulos W."/>
            <person name="LaButti K."/>
            <person name="Pangilinan J."/>
            <person name="Ruiz-duenas F.J."/>
            <person name="Barrasa J.M."/>
            <person name="Sanchez-Garcia M."/>
            <person name="Camarero S."/>
            <person name="Miyauchi S."/>
            <person name="Serrano A."/>
            <person name="Linde D."/>
            <person name="Babiker R."/>
            <person name="Drula E."/>
            <person name="Ayuso-Fernandez I."/>
            <person name="Pacheco R."/>
            <person name="Padilla G."/>
            <person name="Ferreira P."/>
            <person name="Barriuso J."/>
            <person name="Kellner H."/>
            <person name="Castanera R."/>
            <person name="Alfaro M."/>
            <person name="Ramirez L."/>
            <person name="Pisabarro A.G."/>
            <person name="Kuo A."/>
            <person name="Tritt A."/>
            <person name="Lipzen A."/>
            <person name="He G."/>
            <person name="Yan M."/>
            <person name="Ng V."/>
            <person name="Cullen D."/>
            <person name="Martin F."/>
            <person name="Rosso M.-N."/>
            <person name="Henrissat B."/>
            <person name="Hibbett D."/>
            <person name="Martinez A.T."/>
            <person name="Grigoriev I.V."/>
        </authorList>
    </citation>
    <scope>NUCLEOTIDE SEQUENCE</scope>
    <source>
        <strain evidence="1">AH 44721</strain>
    </source>
</reference>
<evidence type="ECO:0000313" key="1">
    <source>
        <dbReference type="EMBL" id="KAF8909797.1"/>
    </source>
</evidence>
<comment type="caution">
    <text evidence="1">The sequence shown here is derived from an EMBL/GenBank/DDBJ whole genome shotgun (WGS) entry which is preliminary data.</text>
</comment>
<accession>A0A9P5NYP4</accession>
<gene>
    <name evidence="1" type="ORF">CPB84DRAFT_1673217</name>
</gene>
<name>A0A9P5NYP4_GYMJU</name>
<dbReference type="EMBL" id="JADNYJ010000008">
    <property type="protein sequence ID" value="KAF8909797.1"/>
    <property type="molecule type" value="Genomic_DNA"/>
</dbReference>
<organism evidence="1 2">
    <name type="scientific">Gymnopilus junonius</name>
    <name type="common">Spectacular rustgill mushroom</name>
    <name type="synonym">Gymnopilus spectabilis subsp. junonius</name>
    <dbReference type="NCBI Taxonomy" id="109634"/>
    <lineage>
        <taxon>Eukaryota</taxon>
        <taxon>Fungi</taxon>
        <taxon>Dikarya</taxon>
        <taxon>Basidiomycota</taxon>
        <taxon>Agaricomycotina</taxon>
        <taxon>Agaricomycetes</taxon>
        <taxon>Agaricomycetidae</taxon>
        <taxon>Agaricales</taxon>
        <taxon>Agaricineae</taxon>
        <taxon>Hymenogastraceae</taxon>
        <taxon>Gymnopilus</taxon>
    </lineage>
</organism>
<sequence>MADLRTSSYTTKDQNETTALLAPSFSRFQVLSILEDLPREILADIFTITCHDTLYGFFEDKYRYKRTTPFLLGHVCSEWRTVVWSTPEIWSHVALYLTLEKEDIQVALLEEWLSHSGEYPLTITIELEDDDGWMERIPEKLLRLLCSCANRWQSISWTLPESWYPILKKIKDSFSLLSTMSTGILFDHSEGRKQFDLFSRAPALRDVGLLNGFWISDVDLPWNQLIRLTLQRVFIDECLAVLSRTSQLKFLSLQEVLEGPNLLQDQQIELQALEHLVINESP</sequence>
<evidence type="ECO:0008006" key="3">
    <source>
        <dbReference type="Google" id="ProtNLM"/>
    </source>
</evidence>
<protein>
    <recommendedName>
        <fullName evidence="3">F-box domain-containing protein</fullName>
    </recommendedName>
</protein>
<evidence type="ECO:0000313" key="2">
    <source>
        <dbReference type="Proteomes" id="UP000724874"/>
    </source>
</evidence>